<reference evidence="3" key="1">
    <citation type="submission" date="2022-07" db="EMBL/GenBank/DDBJ databases">
        <title>Phylogenomic reconstructions and comparative analyses of Kickxellomycotina fungi.</title>
        <authorList>
            <person name="Reynolds N.K."/>
            <person name="Stajich J.E."/>
            <person name="Barry K."/>
            <person name="Grigoriev I.V."/>
            <person name="Crous P."/>
            <person name="Smith M.E."/>
        </authorList>
    </citation>
    <scope>NUCLEOTIDE SEQUENCE</scope>
    <source>
        <strain evidence="3">NBRC 100468</strain>
    </source>
</reference>
<feature type="compositionally biased region" description="Polar residues" evidence="1">
    <location>
        <begin position="407"/>
        <end position="420"/>
    </location>
</feature>
<proteinExistence type="predicted"/>
<feature type="compositionally biased region" description="Basic and acidic residues" evidence="1">
    <location>
        <begin position="813"/>
        <end position="844"/>
    </location>
</feature>
<feature type="compositionally biased region" description="Low complexity" evidence="1">
    <location>
        <begin position="480"/>
        <end position="491"/>
    </location>
</feature>
<feature type="compositionally biased region" description="Polar residues" evidence="1">
    <location>
        <begin position="438"/>
        <end position="469"/>
    </location>
</feature>
<feature type="compositionally biased region" description="Acidic residues" evidence="1">
    <location>
        <begin position="210"/>
        <end position="222"/>
    </location>
</feature>
<name>A0A9W8DR20_9FUNG</name>
<feature type="compositionally biased region" description="Basic and acidic residues" evidence="1">
    <location>
        <begin position="1125"/>
        <end position="1138"/>
    </location>
</feature>
<feature type="region of interest" description="Disordered" evidence="1">
    <location>
        <begin position="1172"/>
        <end position="1214"/>
    </location>
</feature>
<dbReference type="GO" id="GO:0008023">
    <property type="term" value="C:transcription elongation factor complex"/>
    <property type="evidence" value="ECO:0007669"/>
    <property type="project" value="InterPro"/>
</dbReference>
<feature type="compositionally biased region" description="Low complexity" evidence="1">
    <location>
        <begin position="44"/>
        <end position="55"/>
    </location>
</feature>
<feature type="compositionally biased region" description="Low complexity" evidence="1">
    <location>
        <begin position="786"/>
        <end position="805"/>
    </location>
</feature>
<dbReference type="GO" id="GO:0045945">
    <property type="term" value="P:positive regulation of transcription by RNA polymerase III"/>
    <property type="evidence" value="ECO:0007669"/>
    <property type="project" value="TreeGrafter"/>
</dbReference>
<feature type="compositionally biased region" description="Acidic residues" evidence="1">
    <location>
        <begin position="773"/>
        <end position="785"/>
    </location>
</feature>
<feature type="compositionally biased region" description="Acidic residues" evidence="1">
    <location>
        <begin position="232"/>
        <end position="242"/>
    </location>
</feature>
<dbReference type="Pfam" id="PF10505">
    <property type="entry name" value="NARG2_C"/>
    <property type="match status" value="1"/>
</dbReference>
<feature type="region of interest" description="Disordered" evidence="1">
    <location>
        <begin position="407"/>
        <end position="527"/>
    </location>
</feature>
<feature type="compositionally biased region" description="Polar residues" evidence="1">
    <location>
        <begin position="244"/>
        <end position="263"/>
    </location>
</feature>
<comment type="caution">
    <text evidence="3">The sequence shown here is derived from an EMBL/GenBank/DDBJ whole genome shotgun (WGS) entry which is preliminary data.</text>
</comment>
<dbReference type="Proteomes" id="UP001150538">
    <property type="component" value="Unassembled WGS sequence"/>
</dbReference>
<dbReference type="OrthoDB" id="289162at2759"/>
<dbReference type="GO" id="GO:0042796">
    <property type="term" value="P:snRNA transcription by RNA polymerase III"/>
    <property type="evidence" value="ECO:0007669"/>
    <property type="project" value="TreeGrafter"/>
</dbReference>
<evidence type="ECO:0000313" key="4">
    <source>
        <dbReference type="Proteomes" id="UP001150538"/>
    </source>
</evidence>
<feature type="compositionally biased region" description="Basic and acidic residues" evidence="1">
    <location>
        <begin position="87"/>
        <end position="108"/>
    </location>
</feature>
<feature type="compositionally biased region" description="Polar residues" evidence="1">
    <location>
        <begin position="492"/>
        <end position="527"/>
    </location>
</feature>
<evidence type="ECO:0000313" key="3">
    <source>
        <dbReference type="EMBL" id="KAJ1914123.1"/>
    </source>
</evidence>
<dbReference type="EMBL" id="JANBPU010000217">
    <property type="protein sequence ID" value="KAJ1914123.1"/>
    <property type="molecule type" value="Genomic_DNA"/>
</dbReference>
<keyword evidence="4" id="KW-1185">Reference proteome</keyword>
<protein>
    <recommendedName>
        <fullName evidence="2">Little elongation complex subunit 2 C-terminal domain-containing protein</fullName>
    </recommendedName>
</protein>
<feature type="compositionally biased region" description="Polar residues" evidence="1">
    <location>
        <begin position="1268"/>
        <end position="1288"/>
    </location>
</feature>
<feature type="compositionally biased region" description="Basic residues" evidence="1">
    <location>
        <begin position="1240"/>
        <end position="1262"/>
    </location>
</feature>
<feature type="region of interest" description="Disordered" evidence="1">
    <location>
        <begin position="207"/>
        <end position="357"/>
    </location>
</feature>
<gene>
    <name evidence="3" type="ORF">H4219_004919</name>
</gene>
<feature type="domain" description="Little elongation complex subunit 2 C-terminal" evidence="2">
    <location>
        <begin position="972"/>
        <end position="1116"/>
    </location>
</feature>
<dbReference type="InterPro" id="IPR019535">
    <property type="entry name" value="ICE2_C"/>
</dbReference>
<dbReference type="GO" id="GO:0042795">
    <property type="term" value="P:snRNA transcription by RNA polymerase II"/>
    <property type="evidence" value="ECO:0007669"/>
    <property type="project" value="TreeGrafter"/>
</dbReference>
<feature type="region of interest" description="Disordered" evidence="1">
    <location>
        <begin position="1"/>
        <end position="166"/>
    </location>
</feature>
<feature type="compositionally biased region" description="Basic and acidic residues" evidence="1">
    <location>
        <begin position="421"/>
        <end position="437"/>
    </location>
</feature>
<feature type="region of interest" description="Disordered" evidence="1">
    <location>
        <begin position="1232"/>
        <end position="1313"/>
    </location>
</feature>
<feature type="region of interest" description="Disordered" evidence="1">
    <location>
        <begin position="574"/>
        <end position="601"/>
    </location>
</feature>
<feature type="compositionally biased region" description="Polar residues" evidence="1">
    <location>
        <begin position="334"/>
        <end position="353"/>
    </location>
</feature>
<feature type="compositionally biased region" description="Basic and acidic residues" evidence="1">
    <location>
        <begin position="24"/>
        <end position="34"/>
    </location>
</feature>
<dbReference type="PANTHER" id="PTHR14633">
    <property type="entry name" value="LITTLE ELONGATION COMPLEX SUBUNIT 2"/>
    <property type="match status" value="1"/>
</dbReference>
<evidence type="ECO:0000259" key="2">
    <source>
        <dbReference type="Pfam" id="PF10505"/>
    </source>
</evidence>
<organism evidence="3 4">
    <name type="scientific">Mycoemilia scoparia</name>
    <dbReference type="NCBI Taxonomy" id="417184"/>
    <lineage>
        <taxon>Eukaryota</taxon>
        <taxon>Fungi</taxon>
        <taxon>Fungi incertae sedis</taxon>
        <taxon>Zoopagomycota</taxon>
        <taxon>Kickxellomycotina</taxon>
        <taxon>Kickxellomycetes</taxon>
        <taxon>Kickxellales</taxon>
        <taxon>Kickxellaceae</taxon>
        <taxon>Mycoemilia</taxon>
    </lineage>
</organism>
<feature type="region of interest" description="Disordered" evidence="1">
    <location>
        <begin position="1122"/>
        <end position="1151"/>
    </location>
</feature>
<sequence>MCAPQRRASARIKERSKSPLNTRQPEKEQPKEDADPSTEDVAGTNNTNTITTTATKPQTDPTAGGTEMQTEEVEEPSMPELLILNKENAKNDSADKTQKDNEDNKDPIEDTVPNQANVEQDIEPDTQEKHKDNDQEEADNMNDSLREMVSDNNAEDSEDTNQLFDDVFEEVDDDHRMNEMLSRRESSIMQSKMENSEEIELFGDMLSDSEGSDMFEDADTNDYDVNAKDGMEIDDDDDDDDGASQVNTVTTNQEDMPTTTGTKGKSIADSTKDTDKDQISSVVEGDGGAQEKPRQLPDSPKGIVTRQRSRTSIDSKKSPRKLRLNFTGGGRRLTLSSDQSKTPSTTPRRTGTNDAMVPITIEEVKRLENEYRKAHVLSLPSDDVFITEEAWERYSLKDAIAKYRDSLPNTLSPQQPVKSAQQEKKPQNPAETPERATSKQQKTINKQNGEPTMSPSSARKIQENRQMPKTPTPGPKSPIKQNNKQKPTNTKSISLPNISANLDNGLNSPKNGTISSLTKKNVSQPQSPRILTLKEVTLPSSIPLDMAIAVQAAQGIPITEYTVERDRKQFKQNLKEGQGSDDEETFIPEIPNVNGDDEDNEKLNNRINIEDLYDGRVSTITAEEQSQYITLHKRVWANPPVPLSPAEKSLYEKLKHKIEFEKRSYKAFIRNKGVSRLGYIRNSADVQIKKWLKFERKLATKQYQRFYKFERVLSIRGGTTDTKHSLNFIKVLFQEGNCYRFDLPESANINGGSGNVNRLILPKGVPEEFCPWDVDDDEDSDDESSESSSYSSESDNNENGSSTSSDSDESSSDDEKKANRKKISEKPDTKESEKPKTAPKDRFKVPNSIPIISQDQIAQRLCEKNNVDIAISTSSLLSLALLRHSQPFDVVIPFTVSENPETQNKTLFINKPLISTQLLTPRKRNTLYYDAILQSLLLDRNKSIPLKSNNTDGDPKIAEIEASGSAIKSEGGANLNYTLWEMDGIKILIRYKVHGYINDDPNSSAATTLTLKSKLEYLYDYAPEEVTDVERIQWWLNCYIRGASRMLIGHIDIGTNELVQIEQRSVKEILPTVNPQTIPQTTMRYLHYILGQLQNNISGGNYLLVHRKNEWDMSILCGLSNNDGSDSKAKSKEKKEDQNVPSPPVTRNRNVEKKYDLYELLGWPIRSRRVHGADADTTTTTEEGNDDSTKFVEPDGLGNIPSNPDPGSEYIPAKWIGGPNTLPYTFPKMQKLNNNQNFRGKNKTSSKNKKKNKNKNKRKREQSKKNSLKSMPATTTAAMFGGQDTNENVDGHSKSGASEATKRTKLGGGSPVV</sequence>
<evidence type="ECO:0000256" key="1">
    <source>
        <dbReference type="SAM" id="MobiDB-lite"/>
    </source>
</evidence>
<accession>A0A9W8DR20</accession>
<dbReference type="PANTHER" id="PTHR14633:SF3">
    <property type="entry name" value="LITTLE ELONGATION COMPLEX SUBUNIT 2"/>
    <property type="match status" value="1"/>
</dbReference>
<feature type="region of interest" description="Disordered" evidence="1">
    <location>
        <begin position="770"/>
        <end position="847"/>
    </location>
</feature>